<sequence length="496" mass="51370">MAFRRKKGFTATRSKLTSRRLRTATVGTHVPRRSRADTNAASVGFSNPRKQRRATRGYVDTILPSTATRESSSQYARRVSRREFADEVRRHARTRRIAVFVACALVALVAAGVAGAAAFFGSLDSRMGLAGSDASSALAAEKEGEPFYALVAADLDEAGSAGAVEGPDALALVRIDEAARAVSVVSIPANLRVVLSDGEAHPVRDAAASGDAALVKAVSDFAGVDIAHFVKTDAAGIMRLVDAAGGVETEISEEVDDPTAGDVYLPAGRQVLGGREALTLLRASNFESGVEQQASNQRAVLGALSLKLLGGGTLDLLSLLDEVGGSFRTDLGAQGALSLAGKLRGMDASAVRGALVPGQELQSGGTSLYAASSDAWSAMMERVEAGEDPAVADEASSVDPASFTITVRNGSAITGGAAQLAGTLEGRGFKVVETGNTDVYAAYDETLVVYNDDAYEAAAQTVVDALGFGRTVAGNGFYTFESDVLVVLGEDWKPTA</sequence>
<keyword evidence="6" id="KW-1185">Reference proteome</keyword>
<name>A0A2K2U8H4_9ACTN</name>
<proteinExistence type="inferred from homology"/>
<dbReference type="NCBIfam" id="TIGR00350">
    <property type="entry name" value="lytR_cpsA_psr"/>
    <property type="match status" value="1"/>
</dbReference>
<comment type="caution">
    <text evidence="5">The sequence shown here is derived from an EMBL/GenBank/DDBJ whole genome shotgun (WGS) entry which is preliminary data.</text>
</comment>
<evidence type="ECO:0000256" key="1">
    <source>
        <dbReference type="ARBA" id="ARBA00006068"/>
    </source>
</evidence>
<protein>
    <submittedName>
        <fullName evidence="5">LytR family transcriptional regulator</fullName>
    </submittedName>
</protein>
<gene>
    <name evidence="5" type="ORF">C2L80_00440</name>
</gene>
<dbReference type="Proteomes" id="UP000236488">
    <property type="component" value="Unassembled WGS sequence"/>
</dbReference>
<dbReference type="InterPro" id="IPR027381">
    <property type="entry name" value="LytR/CpsA/Psr_C"/>
</dbReference>
<feature type="domain" description="Cell envelope-related transcriptional attenuator" evidence="3">
    <location>
        <begin position="168"/>
        <end position="306"/>
    </location>
</feature>
<comment type="similarity">
    <text evidence="1">Belongs to the LytR/CpsA/Psr (LCP) family.</text>
</comment>
<evidence type="ECO:0000259" key="4">
    <source>
        <dbReference type="Pfam" id="PF13399"/>
    </source>
</evidence>
<keyword evidence="2" id="KW-0812">Transmembrane</keyword>
<accession>A0A2K2U8H4</accession>
<dbReference type="Pfam" id="PF03816">
    <property type="entry name" value="LytR_cpsA_psr"/>
    <property type="match status" value="1"/>
</dbReference>
<dbReference type="InterPro" id="IPR004474">
    <property type="entry name" value="LytR_CpsA_psr"/>
</dbReference>
<dbReference type="PANTHER" id="PTHR33392:SF6">
    <property type="entry name" value="POLYISOPRENYL-TEICHOIC ACID--PEPTIDOGLYCAN TEICHOIC ACID TRANSFERASE TAGU"/>
    <property type="match status" value="1"/>
</dbReference>
<evidence type="ECO:0000259" key="3">
    <source>
        <dbReference type="Pfam" id="PF03816"/>
    </source>
</evidence>
<dbReference type="Gene3D" id="3.30.70.2390">
    <property type="match status" value="1"/>
</dbReference>
<dbReference type="RefSeq" id="WP_087195364.1">
    <property type="nucleotide sequence ID" value="NZ_PPEL01000001.1"/>
</dbReference>
<evidence type="ECO:0000313" key="5">
    <source>
        <dbReference type="EMBL" id="PNV66627.1"/>
    </source>
</evidence>
<evidence type="ECO:0000313" key="6">
    <source>
        <dbReference type="Proteomes" id="UP000236488"/>
    </source>
</evidence>
<evidence type="ECO:0000256" key="2">
    <source>
        <dbReference type="SAM" id="Phobius"/>
    </source>
</evidence>
<feature type="domain" description="LytR/CpsA/Psr regulator C-terminal" evidence="4">
    <location>
        <begin position="403"/>
        <end position="492"/>
    </location>
</feature>
<keyword evidence="2" id="KW-1133">Transmembrane helix</keyword>
<feature type="transmembrane region" description="Helical" evidence="2">
    <location>
        <begin position="97"/>
        <end position="120"/>
    </location>
</feature>
<dbReference type="Pfam" id="PF13399">
    <property type="entry name" value="LytR_C"/>
    <property type="match status" value="1"/>
</dbReference>
<dbReference type="AlphaFoldDB" id="A0A2K2U8H4"/>
<keyword evidence="2" id="KW-0472">Membrane</keyword>
<dbReference type="PANTHER" id="PTHR33392">
    <property type="entry name" value="POLYISOPRENYL-TEICHOIC ACID--PEPTIDOGLYCAN TEICHOIC ACID TRANSFERASE TAGU"/>
    <property type="match status" value="1"/>
</dbReference>
<dbReference type="EMBL" id="PPEL01000001">
    <property type="protein sequence ID" value="PNV66627.1"/>
    <property type="molecule type" value="Genomic_DNA"/>
</dbReference>
<dbReference type="Gene3D" id="3.40.630.190">
    <property type="entry name" value="LCP protein"/>
    <property type="match status" value="1"/>
</dbReference>
<reference evidence="5 6" key="1">
    <citation type="journal article" date="2018" name="Int. J. Syst. Evol. Microbiol.">
        <title>Rubneribacter badeniensis gen. nov., sp. nov. and Enteroscipio rubneri gen. nov., sp. nov., new members of the Eggerthellaceae isolated from human faeces.</title>
        <authorList>
            <person name="Danylec N."/>
            <person name="Gobl A."/>
            <person name="Stoll D.A."/>
            <person name="Hetzer B."/>
            <person name="Kulling S.E."/>
            <person name="Huch M."/>
        </authorList>
    </citation>
    <scope>NUCLEOTIDE SEQUENCE [LARGE SCALE GENOMIC DNA]</scope>
    <source>
        <strain evidence="5 6">ResAG-85</strain>
    </source>
</reference>
<dbReference type="InterPro" id="IPR050922">
    <property type="entry name" value="LytR/CpsA/Psr_CW_biosynth"/>
</dbReference>
<organism evidence="5 6">
    <name type="scientific">Rubneribacter badeniensis</name>
    <dbReference type="NCBI Taxonomy" id="2070688"/>
    <lineage>
        <taxon>Bacteria</taxon>
        <taxon>Bacillati</taxon>
        <taxon>Actinomycetota</taxon>
        <taxon>Coriobacteriia</taxon>
        <taxon>Eggerthellales</taxon>
        <taxon>Eggerthellaceae</taxon>
        <taxon>Rubneribacter</taxon>
    </lineage>
</organism>